<dbReference type="Gene3D" id="3.30.1320.10">
    <property type="match status" value="1"/>
</dbReference>
<gene>
    <name evidence="3 4" type="primary">rpsP</name>
    <name evidence="4" type="ORF">ABNO60_00225</name>
</gene>
<name>A0AAU7QSK9_9FLAO</name>
<dbReference type="PANTHER" id="PTHR12919">
    <property type="entry name" value="30S RIBOSOMAL PROTEIN S16"/>
    <property type="match status" value="1"/>
</dbReference>
<evidence type="ECO:0000256" key="1">
    <source>
        <dbReference type="ARBA" id="ARBA00022980"/>
    </source>
</evidence>
<dbReference type="NCBIfam" id="TIGR00002">
    <property type="entry name" value="S16"/>
    <property type="match status" value="1"/>
</dbReference>
<keyword evidence="1 3" id="KW-0689">Ribosomal protein</keyword>
<proteinExistence type="inferred from homology"/>
<evidence type="ECO:0000313" key="4">
    <source>
        <dbReference type="EMBL" id="XBT18731.1"/>
    </source>
</evidence>
<dbReference type="GO" id="GO:0005737">
    <property type="term" value="C:cytoplasm"/>
    <property type="evidence" value="ECO:0007669"/>
    <property type="project" value="UniProtKB-ARBA"/>
</dbReference>
<reference evidence="4" key="1">
    <citation type="submission" date="2024-06" db="EMBL/GenBank/DDBJ databases">
        <title>Diversity, functionality, and evolutionary history of bacterial symbionts in false click beetles (Coleoptera, Throscidae).</title>
        <authorList>
            <person name="Wierz J.C."/>
            <person name="Malm H."/>
            <person name="Kaltenpoth M."/>
            <person name="Engl T."/>
        </authorList>
    </citation>
    <scope>NUCLEOTIDE SEQUENCE</scope>
    <source>
        <strain evidence="4">Tcar</strain>
    </source>
</reference>
<accession>A0AAU7QSK9</accession>
<dbReference type="HAMAP" id="MF_00385">
    <property type="entry name" value="Ribosomal_bS16"/>
    <property type="match status" value="1"/>
</dbReference>
<dbReference type="InterPro" id="IPR000307">
    <property type="entry name" value="Ribosomal_bS16"/>
</dbReference>
<dbReference type="AlphaFoldDB" id="A0AAU7QSK9"/>
<comment type="similarity">
    <text evidence="3">Belongs to the bacterial ribosomal protein bS16 family.</text>
</comment>
<sequence length="89" mass="10477">MSVRIRLQKKGKKRYKVYRIVVANSKSPRNGKIIYKLGFYNPNLKNNNIILNIKKTIFWIKLGALPNKKTFFLLKNMGINIKNILNNKK</sequence>
<dbReference type="EMBL" id="CP157896">
    <property type="protein sequence ID" value="XBT18731.1"/>
    <property type="molecule type" value="Genomic_DNA"/>
</dbReference>
<dbReference type="InterPro" id="IPR023803">
    <property type="entry name" value="Ribosomal_bS16_dom_sf"/>
</dbReference>
<organism evidence="4">
    <name type="scientific">Candidatus Shikimatogenerans sp. Tcar</name>
    <dbReference type="NCBI Taxonomy" id="3158565"/>
    <lineage>
        <taxon>Bacteria</taxon>
        <taxon>Pseudomonadati</taxon>
        <taxon>Bacteroidota</taxon>
        <taxon>Flavobacteriia</taxon>
        <taxon>Flavobacteriales</taxon>
        <taxon>Candidatus Shikimatogenerans</taxon>
    </lineage>
</organism>
<dbReference type="SUPFAM" id="SSF54565">
    <property type="entry name" value="Ribosomal protein S16"/>
    <property type="match status" value="1"/>
</dbReference>
<evidence type="ECO:0000256" key="3">
    <source>
        <dbReference type="HAMAP-Rule" id="MF_00385"/>
    </source>
</evidence>
<dbReference type="GO" id="GO:0015935">
    <property type="term" value="C:small ribosomal subunit"/>
    <property type="evidence" value="ECO:0007669"/>
    <property type="project" value="TreeGrafter"/>
</dbReference>
<protein>
    <recommendedName>
        <fullName evidence="3">Small ribosomal subunit protein bS16</fullName>
    </recommendedName>
</protein>
<dbReference type="PANTHER" id="PTHR12919:SF20">
    <property type="entry name" value="SMALL RIBOSOMAL SUBUNIT PROTEIN BS16M"/>
    <property type="match status" value="1"/>
</dbReference>
<dbReference type="GO" id="GO:0003735">
    <property type="term" value="F:structural constituent of ribosome"/>
    <property type="evidence" value="ECO:0007669"/>
    <property type="project" value="InterPro"/>
</dbReference>
<dbReference type="Pfam" id="PF00886">
    <property type="entry name" value="Ribosomal_S16"/>
    <property type="match status" value="1"/>
</dbReference>
<dbReference type="GO" id="GO:0006412">
    <property type="term" value="P:translation"/>
    <property type="evidence" value="ECO:0007669"/>
    <property type="project" value="UniProtKB-UniRule"/>
</dbReference>
<keyword evidence="2 3" id="KW-0687">Ribonucleoprotein</keyword>
<evidence type="ECO:0000256" key="2">
    <source>
        <dbReference type="ARBA" id="ARBA00023274"/>
    </source>
</evidence>